<evidence type="ECO:0000256" key="1">
    <source>
        <dbReference type="SAM" id="Phobius"/>
    </source>
</evidence>
<dbReference type="AlphaFoldDB" id="D6PJ63"/>
<accession>D6PJ63</accession>
<sequence>MKYVLIVALLLLLSTVRAKYLGIFGVLSMENVLGENVTIVQCSLLLSLVIWFLLQNYTAKEGLMEMEEEELQYKPLDVDFSSSPSGNISDFIEQPTLTQGLTVDNVTPKPIYYEPGTVKYGGLGYKPSYADIQYYSNAQFYTKPETVASSPGFCSEKITS</sequence>
<proteinExistence type="predicted"/>
<dbReference type="EMBL" id="GU943095">
    <property type="protein sequence ID" value="ADD95764.1"/>
    <property type="molecule type" value="Genomic_DNA"/>
</dbReference>
<protein>
    <submittedName>
        <fullName evidence="2">Uncharacterized protein</fullName>
    </submittedName>
</protein>
<feature type="transmembrane region" description="Helical" evidence="1">
    <location>
        <begin position="37"/>
        <end position="54"/>
    </location>
</feature>
<keyword evidence="1" id="KW-1133">Transmembrane helix</keyword>
<name>D6PJ63_9ZZZZ</name>
<organism evidence="2">
    <name type="scientific">uncultured organism MedDCM-OCT-S08-C195</name>
    <dbReference type="NCBI Taxonomy" id="743634"/>
    <lineage>
        <taxon>unclassified sequences</taxon>
        <taxon>environmental samples</taxon>
    </lineage>
</organism>
<keyword evidence="1" id="KW-0812">Transmembrane</keyword>
<evidence type="ECO:0000313" key="2">
    <source>
        <dbReference type="EMBL" id="ADD95764.1"/>
    </source>
</evidence>
<reference evidence="2" key="1">
    <citation type="journal article" date="2010" name="ISME J.">
        <title>Metagenome of the Mediterranean deep chlorophyll maximum studied by direct and fosmid library 454 pyrosequencing.</title>
        <authorList>
            <person name="Ghai R."/>
            <person name="Martin-Cuadrado A.B."/>
            <person name="Molto A.G."/>
            <person name="Heredia I.G."/>
            <person name="Cabrera R."/>
            <person name="Martin J."/>
            <person name="Verdu M."/>
            <person name="Deschamps P."/>
            <person name="Moreira D."/>
            <person name="Lopez-Garcia P."/>
            <person name="Mira A."/>
            <person name="Rodriguez-Valera F."/>
        </authorList>
    </citation>
    <scope>NUCLEOTIDE SEQUENCE</scope>
</reference>
<keyword evidence="1" id="KW-0472">Membrane</keyword>